<feature type="transmembrane region" description="Helical" evidence="5">
    <location>
        <begin position="12"/>
        <end position="30"/>
    </location>
</feature>
<organism evidence="10 11">
    <name type="scientific">Desulfomicrobium orale DSM 12838</name>
    <dbReference type="NCBI Taxonomy" id="888061"/>
    <lineage>
        <taxon>Bacteria</taxon>
        <taxon>Pseudomonadati</taxon>
        <taxon>Thermodesulfobacteriota</taxon>
        <taxon>Desulfovibrionia</taxon>
        <taxon>Desulfovibrionales</taxon>
        <taxon>Desulfomicrobiaceae</taxon>
        <taxon>Desulfomicrobium</taxon>
    </lineage>
</organism>
<dbReference type="SUPFAM" id="SSF55785">
    <property type="entry name" value="PYP-like sensor domain (PAS domain)"/>
    <property type="match status" value="1"/>
</dbReference>
<dbReference type="Pfam" id="PF08447">
    <property type="entry name" value="PAS_3"/>
    <property type="match status" value="1"/>
</dbReference>
<dbReference type="CDD" id="cd00130">
    <property type="entry name" value="PAS"/>
    <property type="match status" value="1"/>
</dbReference>
<dbReference type="InterPro" id="IPR035965">
    <property type="entry name" value="PAS-like_dom_sf"/>
</dbReference>
<dbReference type="GO" id="GO:0000155">
    <property type="term" value="F:phosphorelay sensor kinase activity"/>
    <property type="evidence" value="ECO:0007669"/>
    <property type="project" value="InterPro"/>
</dbReference>
<dbReference type="PROSITE" id="PS50112">
    <property type="entry name" value="PAS"/>
    <property type="match status" value="1"/>
</dbReference>
<keyword evidence="3 4" id="KW-0597">Phosphoprotein</keyword>
<dbReference type="Proteomes" id="UP000063964">
    <property type="component" value="Chromosome"/>
</dbReference>
<dbReference type="PANTHER" id="PTHR45339:SF5">
    <property type="entry name" value="HISTIDINE KINASE"/>
    <property type="match status" value="1"/>
</dbReference>
<dbReference type="PRINTS" id="PR00344">
    <property type="entry name" value="BCTRLSENSOR"/>
</dbReference>
<dbReference type="SMART" id="SM00448">
    <property type="entry name" value="REC"/>
    <property type="match status" value="1"/>
</dbReference>
<feature type="domain" description="PAS" evidence="8">
    <location>
        <begin position="34"/>
        <end position="95"/>
    </location>
</feature>
<evidence type="ECO:0000256" key="2">
    <source>
        <dbReference type="ARBA" id="ARBA00012438"/>
    </source>
</evidence>
<dbReference type="InterPro" id="IPR036890">
    <property type="entry name" value="HATPase_C_sf"/>
</dbReference>
<dbReference type="InterPro" id="IPR013655">
    <property type="entry name" value="PAS_fold_3"/>
</dbReference>
<dbReference type="SMART" id="SM00086">
    <property type="entry name" value="PAC"/>
    <property type="match status" value="1"/>
</dbReference>
<dbReference type="RefSeq" id="WP_066605558.1">
    <property type="nucleotide sequence ID" value="NZ_CP014230.1"/>
</dbReference>
<proteinExistence type="predicted"/>
<dbReference type="Gene3D" id="1.10.287.130">
    <property type="match status" value="1"/>
</dbReference>
<dbReference type="Gene3D" id="3.40.50.2300">
    <property type="match status" value="1"/>
</dbReference>
<comment type="catalytic activity">
    <reaction evidence="1">
        <text>ATP + protein L-histidine = ADP + protein N-phospho-L-histidine.</text>
        <dbReference type="EC" id="2.7.13.3"/>
    </reaction>
</comment>
<accession>A0A109W613</accession>
<dbReference type="InterPro" id="IPR001789">
    <property type="entry name" value="Sig_transdc_resp-reg_receiver"/>
</dbReference>
<feature type="domain" description="PAC" evidence="9">
    <location>
        <begin position="111"/>
        <end position="163"/>
    </location>
</feature>
<evidence type="ECO:0000313" key="11">
    <source>
        <dbReference type="Proteomes" id="UP000063964"/>
    </source>
</evidence>
<dbReference type="CDD" id="cd00082">
    <property type="entry name" value="HisKA"/>
    <property type="match status" value="1"/>
</dbReference>
<dbReference type="InterPro" id="IPR000700">
    <property type="entry name" value="PAS-assoc_C"/>
</dbReference>
<keyword evidence="5" id="KW-0472">Membrane</keyword>
<evidence type="ECO:0000256" key="3">
    <source>
        <dbReference type="ARBA" id="ARBA00022553"/>
    </source>
</evidence>
<dbReference type="Gene3D" id="3.30.565.10">
    <property type="entry name" value="Histidine kinase-like ATPase, C-terminal domain"/>
    <property type="match status" value="1"/>
</dbReference>
<dbReference type="CDD" id="cd16922">
    <property type="entry name" value="HATPase_EvgS-ArcB-TorS-like"/>
    <property type="match status" value="1"/>
</dbReference>
<dbReference type="Pfam" id="PF02518">
    <property type="entry name" value="HATPase_c"/>
    <property type="match status" value="1"/>
</dbReference>
<dbReference type="InterPro" id="IPR004358">
    <property type="entry name" value="Sig_transdc_His_kin-like_C"/>
</dbReference>
<dbReference type="PROSITE" id="PS50109">
    <property type="entry name" value="HIS_KIN"/>
    <property type="match status" value="1"/>
</dbReference>
<evidence type="ECO:0000313" key="10">
    <source>
        <dbReference type="EMBL" id="AMD92986.1"/>
    </source>
</evidence>
<evidence type="ECO:0000256" key="1">
    <source>
        <dbReference type="ARBA" id="ARBA00000085"/>
    </source>
</evidence>
<dbReference type="STRING" id="888061.AXF15_07635"/>
<dbReference type="PROSITE" id="PS50110">
    <property type="entry name" value="RESPONSE_REGULATORY"/>
    <property type="match status" value="1"/>
</dbReference>
<feature type="modified residue" description="4-aspartylphosphate" evidence="4">
    <location>
        <position position="470"/>
    </location>
</feature>
<dbReference type="EC" id="2.7.13.3" evidence="2"/>
<dbReference type="InterPro" id="IPR003594">
    <property type="entry name" value="HATPase_dom"/>
</dbReference>
<dbReference type="CDD" id="cd17546">
    <property type="entry name" value="REC_hyHK_CKI1_RcsC-like"/>
    <property type="match status" value="1"/>
</dbReference>
<dbReference type="NCBIfam" id="TIGR00229">
    <property type="entry name" value="sensory_box"/>
    <property type="match status" value="1"/>
</dbReference>
<dbReference type="InterPro" id="IPR001610">
    <property type="entry name" value="PAC"/>
</dbReference>
<evidence type="ECO:0000259" key="6">
    <source>
        <dbReference type="PROSITE" id="PS50109"/>
    </source>
</evidence>
<feature type="domain" description="Response regulatory" evidence="7">
    <location>
        <begin position="421"/>
        <end position="540"/>
    </location>
</feature>
<dbReference type="InterPro" id="IPR036097">
    <property type="entry name" value="HisK_dim/P_sf"/>
</dbReference>
<feature type="domain" description="Histidine kinase" evidence="6">
    <location>
        <begin position="181"/>
        <end position="401"/>
    </location>
</feature>
<dbReference type="PANTHER" id="PTHR45339">
    <property type="entry name" value="HYBRID SIGNAL TRANSDUCTION HISTIDINE KINASE J"/>
    <property type="match status" value="1"/>
</dbReference>
<dbReference type="Pfam" id="PF00512">
    <property type="entry name" value="HisKA"/>
    <property type="match status" value="1"/>
</dbReference>
<evidence type="ECO:0000256" key="4">
    <source>
        <dbReference type="PROSITE-ProRule" id="PRU00169"/>
    </source>
</evidence>
<evidence type="ECO:0000256" key="5">
    <source>
        <dbReference type="SAM" id="Phobius"/>
    </source>
</evidence>
<keyword evidence="11" id="KW-1185">Reference proteome</keyword>
<dbReference type="KEGG" id="doa:AXF15_07635"/>
<protein>
    <recommendedName>
        <fullName evidence="2">histidine kinase</fullName>
        <ecNumber evidence="2">2.7.13.3</ecNumber>
    </recommendedName>
</protein>
<keyword evidence="5" id="KW-0812">Transmembrane</keyword>
<evidence type="ECO:0000259" key="8">
    <source>
        <dbReference type="PROSITE" id="PS50112"/>
    </source>
</evidence>
<dbReference type="InterPro" id="IPR011006">
    <property type="entry name" value="CheY-like_superfamily"/>
</dbReference>
<name>A0A109W613_9BACT</name>
<evidence type="ECO:0000259" key="9">
    <source>
        <dbReference type="PROSITE" id="PS50113"/>
    </source>
</evidence>
<evidence type="ECO:0000259" key="7">
    <source>
        <dbReference type="PROSITE" id="PS50110"/>
    </source>
</evidence>
<dbReference type="Gene3D" id="3.30.450.20">
    <property type="entry name" value="PAS domain"/>
    <property type="match status" value="1"/>
</dbReference>
<dbReference type="Pfam" id="PF00072">
    <property type="entry name" value="Response_reg"/>
    <property type="match status" value="1"/>
</dbReference>
<dbReference type="AlphaFoldDB" id="A0A109W613"/>
<gene>
    <name evidence="10" type="ORF">AXF15_07635</name>
</gene>
<sequence length="554" mass="61919">MYEYGDIFLSGYAVLWTLFLILMLAVNIHLRQNAEERLTLAIAGINEGVWDWNRVTDKVFYSPRWKEIIGYRDEELPNKLEEWKKRIHPDDLERVLGVNDLMYTDLEAVHFEAEYRLLHKDGSYRWILGRGTCLRDKDGKPYRMVGAHADITERKLMEEELIMARDEALGASMAKSEFLANMSHEIRTPLNGMLGMLQLLEASRLTEEQNSYVRMAADSGRRLTGLLTDILELSRLEAGKLDKEERVFGLVEVREATLGLFSRDVRNKGLELEFMLDPALPGSLLGNESRLRQILFNLVGNAVKFTTEGGVRVSAHLLTSGGQTLRVLFSVEDDGPGIPDELLGRIFEPFVQGETSYVRNHQGAGLGLPIVKRLVRMMGGTLAVDNGGRGLSVCFALPFRRVEAVCPEREEGTCPCLTGLRILLAEDDPVSMLAVSRMLERAGHCIHTAVDGLRALERARAEDFDVVLMDVQMPVMDGMEATRRLRADEALAGRIRVPVIAMTAYAMEGDRERILAAGMTDYVPKPVNWKVLNAAIARCMHGSGKGRENGSTGA</sequence>
<dbReference type="InterPro" id="IPR003661">
    <property type="entry name" value="HisK_dim/P_dom"/>
</dbReference>
<dbReference type="InterPro" id="IPR000014">
    <property type="entry name" value="PAS"/>
</dbReference>
<dbReference type="PROSITE" id="PS50113">
    <property type="entry name" value="PAC"/>
    <property type="match status" value="1"/>
</dbReference>
<dbReference type="SUPFAM" id="SSF52172">
    <property type="entry name" value="CheY-like"/>
    <property type="match status" value="1"/>
</dbReference>
<keyword evidence="5" id="KW-1133">Transmembrane helix</keyword>
<dbReference type="OrthoDB" id="5442910at2"/>
<dbReference type="SUPFAM" id="SSF55874">
    <property type="entry name" value="ATPase domain of HSP90 chaperone/DNA topoisomerase II/histidine kinase"/>
    <property type="match status" value="1"/>
</dbReference>
<dbReference type="SMART" id="SM00388">
    <property type="entry name" value="HisKA"/>
    <property type="match status" value="1"/>
</dbReference>
<dbReference type="SUPFAM" id="SSF47384">
    <property type="entry name" value="Homodimeric domain of signal transducing histidine kinase"/>
    <property type="match status" value="1"/>
</dbReference>
<dbReference type="EMBL" id="CP014230">
    <property type="protein sequence ID" value="AMD92986.1"/>
    <property type="molecule type" value="Genomic_DNA"/>
</dbReference>
<dbReference type="InterPro" id="IPR005467">
    <property type="entry name" value="His_kinase_dom"/>
</dbReference>
<dbReference type="SMART" id="SM00387">
    <property type="entry name" value="HATPase_c"/>
    <property type="match status" value="1"/>
</dbReference>
<reference evidence="11" key="1">
    <citation type="submission" date="2016-02" db="EMBL/GenBank/DDBJ databases">
        <authorList>
            <person name="Holder M.E."/>
            <person name="Ajami N.J."/>
            <person name="Petrosino J.F."/>
        </authorList>
    </citation>
    <scope>NUCLEOTIDE SEQUENCE [LARGE SCALE GENOMIC DNA]</scope>
    <source>
        <strain evidence="11">DSM 12838</strain>
    </source>
</reference>